<organism evidence="1 2">
    <name type="scientific">Chryseobacterium pennae</name>
    <dbReference type="NCBI Taxonomy" id="2258962"/>
    <lineage>
        <taxon>Bacteria</taxon>
        <taxon>Pseudomonadati</taxon>
        <taxon>Bacteroidota</taxon>
        <taxon>Flavobacteriia</taxon>
        <taxon>Flavobacteriales</taxon>
        <taxon>Weeksellaceae</taxon>
        <taxon>Chryseobacterium group</taxon>
        <taxon>Chryseobacterium</taxon>
    </lineage>
</organism>
<gene>
    <name evidence="1" type="ORF">DRF65_20785</name>
</gene>
<dbReference type="RefSeq" id="WP_115972664.1">
    <property type="nucleotide sequence ID" value="NZ_QNVT01000024.1"/>
</dbReference>
<dbReference type="Proteomes" id="UP000256686">
    <property type="component" value="Unassembled WGS sequence"/>
</dbReference>
<reference evidence="2" key="1">
    <citation type="submission" date="2018-06" db="EMBL/GenBank/DDBJ databases">
        <authorList>
            <person name="Lum Nde A."/>
            <person name="Hugo C."/>
        </authorList>
    </citation>
    <scope>NUCLEOTIDE SEQUENCE [LARGE SCALE GENOMIC DNA]</scope>
    <source>
        <strain evidence="2">1_F178</strain>
    </source>
</reference>
<dbReference type="AlphaFoldDB" id="A0A3D9C4N1"/>
<evidence type="ECO:0000313" key="2">
    <source>
        <dbReference type="Proteomes" id="UP000256686"/>
    </source>
</evidence>
<protein>
    <submittedName>
        <fullName evidence="1">Uncharacterized protein</fullName>
    </submittedName>
</protein>
<dbReference type="EMBL" id="QNVT01000024">
    <property type="protein sequence ID" value="REC60502.1"/>
    <property type="molecule type" value="Genomic_DNA"/>
</dbReference>
<comment type="caution">
    <text evidence="1">The sequence shown here is derived from an EMBL/GenBank/DDBJ whole genome shotgun (WGS) entry which is preliminary data.</text>
</comment>
<sequence length="150" mass="17760">MKNINNNRKMNSRKPEQIEFFSLGNGISVCDTNREVNGDYKRIAHISKYREVEFFGKISDESKNEILQYAKMANPMSSAVQNDPVFIKKTFKYIVHFKEKTRICYAYNLEHAFTEAELFARRYGLFQDFIIKETEEFIDNPPYFGIRETL</sequence>
<name>A0A3D9C4N1_9FLAO</name>
<keyword evidence="2" id="KW-1185">Reference proteome</keyword>
<accession>A0A3D9C4N1</accession>
<proteinExistence type="predicted"/>
<evidence type="ECO:0000313" key="1">
    <source>
        <dbReference type="EMBL" id="REC60502.1"/>
    </source>
</evidence>